<dbReference type="EMBL" id="GBXM01047764">
    <property type="protein sequence ID" value="JAH60813.1"/>
    <property type="molecule type" value="Transcribed_RNA"/>
</dbReference>
<dbReference type="EMBL" id="GBXM01053355">
    <property type="protein sequence ID" value="JAH55222.1"/>
    <property type="molecule type" value="Transcribed_RNA"/>
</dbReference>
<proteinExistence type="predicted"/>
<accession>A0A0E9U799</accession>
<name>A0A0E9U799_ANGAN</name>
<dbReference type="AlphaFoldDB" id="A0A0E9U799"/>
<protein>
    <submittedName>
        <fullName evidence="1">Uncharacterized protein</fullName>
    </submittedName>
</protein>
<evidence type="ECO:0000313" key="1">
    <source>
        <dbReference type="EMBL" id="JAH60813.1"/>
    </source>
</evidence>
<sequence length="30" mass="3467">MSTLPKYPKAYEFNAPEPMSLEQNSDFSFP</sequence>
<reference evidence="1" key="2">
    <citation type="journal article" date="2015" name="Fish Shellfish Immunol.">
        <title>Early steps in the European eel (Anguilla anguilla)-Vibrio vulnificus interaction in the gills: Role of the RtxA13 toxin.</title>
        <authorList>
            <person name="Callol A."/>
            <person name="Pajuelo D."/>
            <person name="Ebbesson L."/>
            <person name="Teles M."/>
            <person name="MacKenzie S."/>
            <person name="Amaro C."/>
        </authorList>
    </citation>
    <scope>NUCLEOTIDE SEQUENCE</scope>
</reference>
<reference evidence="1" key="1">
    <citation type="submission" date="2014-11" db="EMBL/GenBank/DDBJ databases">
        <authorList>
            <person name="Amaro Gonzalez C."/>
        </authorList>
    </citation>
    <scope>NUCLEOTIDE SEQUENCE</scope>
</reference>
<organism evidence="1">
    <name type="scientific">Anguilla anguilla</name>
    <name type="common">European freshwater eel</name>
    <name type="synonym">Muraena anguilla</name>
    <dbReference type="NCBI Taxonomy" id="7936"/>
    <lineage>
        <taxon>Eukaryota</taxon>
        <taxon>Metazoa</taxon>
        <taxon>Chordata</taxon>
        <taxon>Craniata</taxon>
        <taxon>Vertebrata</taxon>
        <taxon>Euteleostomi</taxon>
        <taxon>Actinopterygii</taxon>
        <taxon>Neopterygii</taxon>
        <taxon>Teleostei</taxon>
        <taxon>Anguilliformes</taxon>
        <taxon>Anguillidae</taxon>
        <taxon>Anguilla</taxon>
    </lineage>
</organism>